<accession>A0A0A9AFZ1</accession>
<sequence>MTMLVKQRSMAMVPPPSCKDASSSINMLDTDLQQWFNKQSQTGKARP</sequence>
<evidence type="ECO:0000313" key="2">
    <source>
        <dbReference type="EMBL" id="JAD48793.1"/>
    </source>
</evidence>
<reference evidence="2" key="1">
    <citation type="submission" date="2014-09" db="EMBL/GenBank/DDBJ databases">
        <authorList>
            <person name="Magalhaes I.L.F."/>
            <person name="Oliveira U."/>
            <person name="Santos F.R."/>
            <person name="Vidigal T.H.D.A."/>
            <person name="Brescovit A.D."/>
            <person name="Santos A.J."/>
        </authorList>
    </citation>
    <scope>NUCLEOTIDE SEQUENCE</scope>
    <source>
        <tissue evidence="2">Shoot tissue taken approximately 20 cm above the soil surface</tissue>
    </source>
</reference>
<protein>
    <submittedName>
        <fullName evidence="2">Uncharacterized protein</fullName>
    </submittedName>
</protein>
<proteinExistence type="predicted"/>
<name>A0A0A9AFZ1_ARUDO</name>
<dbReference type="EMBL" id="GBRH01249102">
    <property type="protein sequence ID" value="JAD48793.1"/>
    <property type="molecule type" value="Transcribed_RNA"/>
</dbReference>
<organism evidence="2">
    <name type="scientific">Arundo donax</name>
    <name type="common">Giant reed</name>
    <name type="synonym">Donax arundinaceus</name>
    <dbReference type="NCBI Taxonomy" id="35708"/>
    <lineage>
        <taxon>Eukaryota</taxon>
        <taxon>Viridiplantae</taxon>
        <taxon>Streptophyta</taxon>
        <taxon>Embryophyta</taxon>
        <taxon>Tracheophyta</taxon>
        <taxon>Spermatophyta</taxon>
        <taxon>Magnoliopsida</taxon>
        <taxon>Liliopsida</taxon>
        <taxon>Poales</taxon>
        <taxon>Poaceae</taxon>
        <taxon>PACMAD clade</taxon>
        <taxon>Arundinoideae</taxon>
        <taxon>Arundineae</taxon>
        <taxon>Arundo</taxon>
    </lineage>
</organism>
<evidence type="ECO:0000256" key="1">
    <source>
        <dbReference type="SAM" id="MobiDB-lite"/>
    </source>
</evidence>
<reference evidence="2" key="2">
    <citation type="journal article" date="2015" name="Data Brief">
        <title>Shoot transcriptome of the giant reed, Arundo donax.</title>
        <authorList>
            <person name="Barrero R.A."/>
            <person name="Guerrero F.D."/>
            <person name="Moolhuijzen P."/>
            <person name="Goolsby J.A."/>
            <person name="Tidwell J."/>
            <person name="Bellgard S.E."/>
            <person name="Bellgard M.I."/>
        </authorList>
    </citation>
    <scope>NUCLEOTIDE SEQUENCE</scope>
    <source>
        <tissue evidence="2">Shoot tissue taken approximately 20 cm above the soil surface</tissue>
    </source>
</reference>
<dbReference type="AlphaFoldDB" id="A0A0A9AFZ1"/>
<feature type="region of interest" description="Disordered" evidence="1">
    <location>
        <begin position="1"/>
        <end position="23"/>
    </location>
</feature>